<feature type="compositionally biased region" description="Acidic residues" evidence="4">
    <location>
        <begin position="278"/>
        <end position="288"/>
    </location>
</feature>
<protein>
    <submittedName>
        <fullName evidence="7">Uncharacterized protein</fullName>
    </submittedName>
</protein>
<proteinExistence type="predicted"/>
<dbReference type="Gene3D" id="3.40.50.300">
    <property type="entry name" value="P-loop containing nucleotide triphosphate hydrolases"/>
    <property type="match status" value="1"/>
</dbReference>
<dbReference type="OrthoDB" id="448448at2759"/>
<dbReference type="AlphaFoldDB" id="A0A8H4XJ36"/>
<dbReference type="InterPro" id="IPR014001">
    <property type="entry name" value="Helicase_ATP-bd"/>
</dbReference>
<keyword evidence="8" id="KW-1185">Reference proteome</keyword>
<dbReference type="InterPro" id="IPR038718">
    <property type="entry name" value="SNF2-like_sf"/>
</dbReference>
<feature type="region of interest" description="Disordered" evidence="4">
    <location>
        <begin position="259"/>
        <end position="289"/>
    </location>
</feature>
<feature type="compositionally biased region" description="Polar residues" evidence="4">
    <location>
        <begin position="81"/>
        <end position="94"/>
    </location>
</feature>
<comment type="caution">
    <text evidence="7">The sequence shown here is derived from an EMBL/GenBank/DDBJ whole genome shotgun (WGS) entry which is preliminary data.</text>
</comment>
<evidence type="ECO:0000256" key="1">
    <source>
        <dbReference type="ARBA" id="ARBA00022741"/>
    </source>
</evidence>
<feature type="compositionally biased region" description="Basic and acidic residues" evidence="4">
    <location>
        <begin position="1"/>
        <end position="29"/>
    </location>
</feature>
<sequence>MEEEALPKRKAVSDDYRFSTKRLDLHNPHADLVLDPALSRDTFSPTSNDAIPGIQSETPKPTVFGDGLDSNMLTDSRETDSASTNPQHDSTSDAAPTVCYGMLPEVEVQLKWPPKDYQPNPQGSENGENYDRMKLELRSDHGLICTLEEKPVALVDNNSYKALCSCMAVQGFYAEIWVPVAEWGFKTSEALNLGIHSRKTVKMKIDMLLFGPENAGTSFATSLGECQLYLQDPHRSLIQAPYANPQSLEIPEVLLDGQNTNSTQFQASREEYDGERGEWDDERPDETAADPMSDIDALLDALPVHETTTTTLTDTRIISSLFKHQQEATDFMMRRETMTLQTTQDLWEHKSLDSVQAYYQHSITGAKSKYADDFYGGILADDMGLGKTLATLATIVFSSDRAKHFGARRVQNQPAGARSIEASKATLVVVPSELLLNTWAREIEKHLCPGSIRYIKYHGQERREFDSKLDQQDIILTTYGTVMAERRRGNSDLHRIEWYRLVLDEAHTIRNWSSKQFNAVHSISSHIRWCLTGTPIQNSLDDLGALVRFLKMPLFSQPAIFRRYVPKLRYRKGSTTGELENLRLILAAICLRRNKAVLPGQGYQIEDRKLTFTSQERDQYRNMELSLERAIDIGSKGHTDEKSHTKVMEALLRLRMFCNNGLDNSNLAKFLKRDPNEMLSFLQQSGEDICAFCSVDVLSIGNASDPDSGCLTPCCRAVCGECEQQYRGRDCDKPCPLCQAKHSLGIDPAGGHITVQPTETQHPSKIRGLIEDVDKHYLSNKCVIFSFYKSTLDIVGSALKARGIKYLRCDGDIPPKKRNTILLDFQNKSSWRVLIMTFSTGAFGLNGLTVASRVHLLEPQWNPAVEKQAMGRVLRLDQQNKVTVVRYAMKESIEEGNVCEKGSRTVAITA</sequence>
<dbReference type="SMART" id="SM00490">
    <property type="entry name" value="HELICc"/>
    <property type="match status" value="1"/>
</dbReference>
<dbReference type="GO" id="GO:0005634">
    <property type="term" value="C:nucleus"/>
    <property type="evidence" value="ECO:0007669"/>
    <property type="project" value="TreeGrafter"/>
</dbReference>
<dbReference type="InterPro" id="IPR049730">
    <property type="entry name" value="SNF2/RAD54-like_C"/>
</dbReference>
<feature type="region of interest" description="Disordered" evidence="4">
    <location>
        <begin position="1"/>
        <end position="96"/>
    </location>
</feature>
<keyword evidence="3" id="KW-0067">ATP-binding</keyword>
<evidence type="ECO:0000259" key="6">
    <source>
        <dbReference type="PROSITE" id="PS51194"/>
    </source>
</evidence>
<dbReference type="GO" id="GO:0005524">
    <property type="term" value="F:ATP binding"/>
    <property type="evidence" value="ECO:0007669"/>
    <property type="project" value="UniProtKB-KW"/>
</dbReference>
<keyword evidence="1" id="KW-0547">Nucleotide-binding</keyword>
<feature type="domain" description="Helicase ATP-binding" evidence="5">
    <location>
        <begin position="368"/>
        <end position="553"/>
    </location>
</feature>
<dbReference type="InterPro" id="IPR000330">
    <property type="entry name" value="SNF2_N"/>
</dbReference>
<gene>
    <name evidence="7" type="ORF">FZEAL_6954</name>
</gene>
<evidence type="ECO:0000313" key="8">
    <source>
        <dbReference type="Proteomes" id="UP000635477"/>
    </source>
</evidence>
<evidence type="ECO:0000259" key="5">
    <source>
        <dbReference type="PROSITE" id="PS51192"/>
    </source>
</evidence>
<dbReference type="SUPFAM" id="SSF52540">
    <property type="entry name" value="P-loop containing nucleoside triphosphate hydrolases"/>
    <property type="match status" value="2"/>
</dbReference>
<organism evidence="7 8">
    <name type="scientific">Fusarium zealandicum</name>
    <dbReference type="NCBI Taxonomy" id="1053134"/>
    <lineage>
        <taxon>Eukaryota</taxon>
        <taxon>Fungi</taxon>
        <taxon>Dikarya</taxon>
        <taxon>Ascomycota</taxon>
        <taxon>Pezizomycotina</taxon>
        <taxon>Sordariomycetes</taxon>
        <taxon>Hypocreomycetidae</taxon>
        <taxon>Hypocreales</taxon>
        <taxon>Nectriaceae</taxon>
        <taxon>Fusarium</taxon>
        <taxon>Fusarium staphyleae species complex</taxon>
    </lineage>
</organism>
<evidence type="ECO:0000256" key="2">
    <source>
        <dbReference type="ARBA" id="ARBA00022801"/>
    </source>
</evidence>
<keyword evidence="2" id="KW-0378">Hydrolase</keyword>
<dbReference type="CDD" id="cd18008">
    <property type="entry name" value="DEXDc_SHPRH-like"/>
    <property type="match status" value="1"/>
</dbReference>
<dbReference type="Pfam" id="PF00271">
    <property type="entry name" value="Helicase_C"/>
    <property type="match status" value="1"/>
</dbReference>
<dbReference type="PANTHER" id="PTHR45626:SF52">
    <property type="entry name" value="SINGLE-STRANDED DNA-DEPENDENT ATPASE (EUROFUNG)"/>
    <property type="match status" value="1"/>
</dbReference>
<name>A0A8H4XJ36_9HYPO</name>
<feature type="compositionally biased region" description="Polar residues" evidence="4">
    <location>
        <begin position="41"/>
        <end position="59"/>
    </location>
</feature>
<dbReference type="InterPro" id="IPR001650">
    <property type="entry name" value="Helicase_C-like"/>
</dbReference>
<dbReference type="PROSITE" id="PS51192">
    <property type="entry name" value="HELICASE_ATP_BIND_1"/>
    <property type="match status" value="1"/>
</dbReference>
<evidence type="ECO:0000256" key="4">
    <source>
        <dbReference type="SAM" id="MobiDB-lite"/>
    </source>
</evidence>
<dbReference type="CDD" id="cd18793">
    <property type="entry name" value="SF2_C_SNF"/>
    <property type="match status" value="1"/>
</dbReference>
<dbReference type="GO" id="GO:0008094">
    <property type="term" value="F:ATP-dependent activity, acting on DNA"/>
    <property type="evidence" value="ECO:0007669"/>
    <property type="project" value="TreeGrafter"/>
</dbReference>
<reference evidence="7" key="1">
    <citation type="journal article" date="2020" name="BMC Genomics">
        <title>Correction to: Identification and distribution of gene clusters required for synthesis of sphingolipid metabolism inhibitors in diverse species of the filamentous fungus Fusarium.</title>
        <authorList>
            <person name="Kim H.S."/>
            <person name="Lohmar J.M."/>
            <person name="Busman M."/>
            <person name="Brown D.W."/>
            <person name="Naumann T.A."/>
            <person name="Divon H.H."/>
            <person name="Lysoe E."/>
            <person name="Uhlig S."/>
            <person name="Proctor R.H."/>
        </authorList>
    </citation>
    <scope>NUCLEOTIDE SEQUENCE</scope>
    <source>
        <strain evidence="7">NRRL 22465</strain>
    </source>
</reference>
<dbReference type="GO" id="GO:0016787">
    <property type="term" value="F:hydrolase activity"/>
    <property type="evidence" value="ECO:0007669"/>
    <property type="project" value="UniProtKB-KW"/>
</dbReference>
<dbReference type="Gene3D" id="3.40.50.10810">
    <property type="entry name" value="Tandem AAA-ATPase domain"/>
    <property type="match status" value="1"/>
</dbReference>
<dbReference type="GO" id="GO:0006281">
    <property type="term" value="P:DNA repair"/>
    <property type="evidence" value="ECO:0007669"/>
    <property type="project" value="TreeGrafter"/>
</dbReference>
<dbReference type="InterPro" id="IPR050628">
    <property type="entry name" value="SNF2_RAD54_helicase_TF"/>
</dbReference>
<dbReference type="PANTHER" id="PTHR45626">
    <property type="entry name" value="TRANSCRIPTION TERMINATION FACTOR 2-RELATED"/>
    <property type="match status" value="1"/>
</dbReference>
<evidence type="ECO:0000256" key="3">
    <source>
        <dbReference type="ARBA" id="ARBA00022840"/>
    </source>
</evidence>
<dbReference type="Proteomes" id="UP000635477">
    <property type="component" value="Unassembled WGS sequence"/>
</dbReference>
<dbReference type="SMART" id="SM00487">
    <property type="entry name" value="DEXDc"/>
    <property type="match status" value="1"/>
</dbReference>
<reference evidence="7" key="2">
    <citation type="submission" date="2020-05" db="EMBL/GenBank/DDBJ databases">
        <authorList>
            <person name="Kim H.-S."/>
            <person name="Proctor R.H."/>
            <person name="Brown D.W."/>
        </authorList>
    </citation>
    <scope>NUCLEOTIDE SEQUENCE</scope>
    <source>
        <strain evidence="7">NRRL 22465</strain>
    </source>
</reference>
<accession>A0A8H4XJ36</accession>
<dbReference type="Pfam" id="PF00176">
    <property type="entry name" value="SNF2-rel_dom"/>
    <property type="match status" value="1"/>
</dbReference>
<dbReference type="EMBL" id="JABEYC010000546">
    <property type="protein sequence ID" value="KAF4976356.1"/>
    <property type="molecule type" value="Genomic_DNA"/>
</dbReference>
<dbReference type="PROSITE" id="PS51194">
    <property type="entry name" value="HELICASE_CTER"/>
    <property type="match status" value="1"/>
</dbReference>
<feature type="domain" description="Helicase C-terminal" evidence="6">
    <location>
        <begin position="772"/>
        <end position="910"/>
    </location>
</feature>
<evidence type="ECO:0000313" key="7">
    <source>
        <dbReference type="EMBL" id="KAF4976356.1"/>
    </source>
</evidence>
<dbReference type="InterPro" id="IPR027417">
    <property type="entry name" value="P-loop_NTPase"/>
</dbReference>
<feature type="compositionally biased region" description="Basic and acidic residues" evidence="4">
    <location>
        <begin position="268"/>
        <end position="277"/>
    </location>
</feature>